<organism evidence="9 10">
    <name type="scientific">Phytophthora kernoviae</name>
    <dbReference type="NCBI Taxonomy" id="325452"/>
    <lineage>
        <taxon>Eukaryota</taxon>
        <taxon>Sar</taxon>
        <taxon>Stramenopiles</taxon>
        <taxon>Oomycota</taxon>
        <taxon>Peronosporomycetes</taxon>
        <taxon>Peronosporales</taxon>
        <taxon>Peronosporaceae</taxon>
        <taxon>Phytophthora</taxon>
    </lineage>
</organism>
<keyword evidence="1" id="KW-0479">Metal-binding</keyword>
<evidence type="ECO:0000256" key="5">
    <source>
        <dbReference type="SAM" id="MobiDB-lite"/>
    </source>
</evidence>
<dbReference type="Gene3D" id="3.30.40.10">
    <property type="entry name" value="Zinc/RING finger domain, C3HC4 (zinc finger)"/>
    <property type="match status" value="1"/>
</dbReference>
<evidence type="ECO:0000256" key="2">
    <source>
        <dbReference type="ARBA" id="ARBA00022771"/>
    </source>
</evidence>
<dbReference type="SMART" id="SM00064">
    <property type="entry name" value="FYVE"/>
    <property type="match status" value="1"/>
</dbReference>
<evidence type="ECO:0000313" key="11">
    <source>
        <dbReference type="Proteomes" id="UP000284657"/>
    </source>
</evidence>
<evidence type="ECO:0000313" key="8">
    <source>
        <dbReference type="EMBL" id="RLN50943.1"/>
    </source>
</evidence>
<dbReference type="SUPFAM" id="SSF57903">
    <property type="entry name" value="FYVE/PHD zinc finger"/>
    <property type="match status" value="1"/>
</dbReference>
<keyword evidence="6" id="KW-0812">Transmembrane</keyword>
<dbReference type="InterPro" id="IPR013083">
    <property type="entry name" value="Znf_RING/FYVE/PHD"/>
</dbReference>
<keyword evidence="3" id="KW-0862">Zinc</keyword>
<dbReference type="PANTHER" id="PTHR13510:SF44">
    <property type="entry name" value="RABENOSYN-5"/>
    <property type="match status" value="1"/>
</dbReference>
<dbReference type="InterPro" id="IPR052727">
    <property type="entry name" value="Rab4/Rab5_effector"/>
</dbReference>
<evidence type="ECO:0000256" key="6">
    <source>
        <dbReference type="SAM" id="Phobius"/>
    </source>
</evidence>
<comment type="caution">
    <text evidence="9">The sequence shown here is derived from an EMBL/GenBank/DDBJ whole genome shotgun (WGS) entry which is preliminary data.</text>
</comment>
<gene>
    <name evidence="8" type="ORF">BBJ29_007911</name>
    <name evidence="9" type="ORF">BBP00_00008935</name>
</gene>
<keyword evidence="6" id="KW-1133">Transmembrane helix</keyword>
<evidence type="ECO:0000313" key="10">
    <source>
        <dbReference type="Proteomes" id="UP000277300"/>
    </source>
</evidence>
<keyword evidence="2 4" id="KW-0863">Zinc-finger</keyword>
<evidence type="ECO:0000256" key="3">
    <source>
        <dbReference type="ARBA" id="ARBA00022833"/>
    </source>
</evidence>
<dbReference type="InterPro" id="IPR023393">
    <property type="entry name" value="START-like_dom_sf"/>
</dbReference>
<evidence type="ECO:0000313" key="9">
    <source>
        <dbReference type="EMBL" id="RLN54444.1"/>
    </source>
</evidence>
<dbReference type="Proteomes" id="UP000277300">
    <property type="component" value="Unassembled WGS sequence"/>
</dbReference>
<dbReference type="Proteomes" id="UP000284657">
    <property type="component" value="Unassembled WGS sequence"/>
</dbReference>
<dbReference type="EMBL" id="MBAD02001945">
    <property type="protein sequence ID" value="RLN50943.1"/>
    <property type="molecule type" value="Genomic_DNA"/>
</dbReference>
<dbReference type="Gene3D" id="3.30.530.20">
    <property type="match status" value="1"/>
</dbReference>
<keyword evidence="6" id="KW-0472">Membrane</keyword>
<reference evidence="10 11" key="1">
    <citation type="submission" date="2018-07" db="EMBL/GenBank/DDBJ databases">
        <title>Genome sequencing of oomycete isolates from Chile give support for New Zealand origin for Phytophthora kernoviae and make available the first Nothophytophthora sp. genome.</title>
        <authorList>
            <person name="Studholme D.J."/>
            <person name="Sanfuentes E."/>
            <person name="Panda P."/>
            <person name="Hill R."/>
            <person name="Sambles C."/>
            <person name="Grant M."/>
            <person name="Williams N.M."/>
            <person name="Mcdougal R.L."/>
        </authorList>
    </citation>
    <scope>NUCLEOTIDE SEQUENCE [LARGE SCALE GENOMIC DNA]</scope>
    <source>
        <strain evidence="9">Chile6</strain>
        <strain evidence="8">Chile7</strain>
    </source>
</reference>
<feature type="domain" description="FYVE-type" evidence="7">
    <location>
        <begin position="394"/>
        <end position="453"/>
    </location>
</feature>
<evidence type="ECO:0000256" key="1">
    <source>
        <dbReference type="ARBA" id="ARBA00022723"/>
    </source>
</evidence>
<dbReference type="SUPFAM" id="SSF55961">
    <property type="entry name" value="Bet v1-like"/>
    <property type="match status" value="1"/>
</dbReference>
<evidence type="ECO:0000259" key="7">
    <source>
        <dbReference type="PROSITE" id="PS50178"/>
    </source>
</evidence>
<dbReference type="AlphaFoldDB" id="A0A3F2RFL7"/>
<feature type="region of interest" description="Disordered" evidence="5">
    <location>
        <begin position="1"/>
        <end position="29"/>
    </location>
</feature>
<name>A0A3F2RFL7_9STRA</name>
<dbReference type="EMBL" id="MBDO02000513">
    <property type="protein sequence ID" value="RLN54444.1"/>
    <property type="molecule type" value="Genomic_DNA"/>
</dbReference>
<proteinExistence type="predicted"/>
<feature type="region of interest" description="Disordered" evidence="5">
    <location>
        <begin position="53"/>
        <end position="74"/>
    </location>
</feature>
<dbReference type="PROSITE" id="PS50178">
    <property type="entry name" value="ZF_FYVE"/>
    <property type="match status" value="1"/>
</dbReference>
<dbReference type="Pfam" id="PF01363">
    <property type="entry name" value="FYVE"/>
    <property type="match status" value="1"/>
</dbReference>
<dbReference type="PANTHER" id="PTHR13510">
    <property type="entry name" value="FYVE-FINGER-CONTAINING RAB5 EFFECTOR PROTEIN RABENOSYN-5-RELATED"/>
    <property type="match status" value="1"/>
</dbReference>
<dbReference type="GO" id="GO:0008270">
    <property type="term" value="F:zinc ion binding"/>
    <property type="evidence" value="ECO:0007669"/>
    <property type="project" value="UniProtKB-KW"/>
</dbReference>
<protein>
    <recommendedName>
        <fullName evidence="7">FYVE-type domain-containing protein</fullName>
    </recommendedName>
</protein>
<dbReference type="InterPro" id="IPR017455">
    <property type="entry name" value="Znf_FYVE-rel"/>
</dbReference>
<accession>A0A3F2RFL7</accession>
<dbReference type="CDD" id="cd00065">
    <property type="entry name" value="FYVE_like_SF"/>
    <property type="match status" value="1"/>
</dbReference>
<evidence type="ECO:0000256" key="4">
    <source>
        <dbReference type="PROSITE-ProRule" id="PRU00091"/>
    </source>
</evidence>
<dbReference type="OrthoDB" id="63070at2759"/>
<dbReference type="InterPro" id="IPR011011">
    <property type="entry name" value="Znf_FYVE_PHD"/>
</dbReference>
<dbReference type="InterPro" id="IPR000306">
    <property type="entry name" value="Znf_FYVE"/>
</dbReference>
<sequence>MANEVLQRRSLRTKSYDNSVAPAETEKLKQSGLRRQELWAGLQQRLAAAPKFGSAFGSHKDNNRLEDSDDEDDDVVEDSYLANGSRSTERIRCRSAVSADSRESKISRGTSLEGDTSLLSVAQKTGCFSYIKRRHSIALAFASDDPCDEIREPSNILPPEESDLDPVGSNWETGKVRNGVQLLRSKRSRCEVRGVTQVNASVKNVMAVLAAGESTEEFANAQKIILGADQVIEARVLASCARPTSSRYFHCGLKYLAMKNPFGTTPLDLVFLDYTDVSTTSDGKLLGVRVLESIRIPELRPDPKYVRASIRCEVYTVQETDTPGVVEVTFASHLDPKSKCSSSKRSNWLEQAAARLSNLRAHAEKTSIGHHVLESDNKEMNRKHRAFTSGDKKEKQQRNCNVCQSSFSFLRKRHICRLCDEVSCSRCCRKLPVLVESESTRVKVCLSCILHSRNNPDEIGRTEIDQPARRGDIGNSTFIVYDEHLALCHLNMRRQRGGTGLLRTTAMRMALTATGGSDTDALAIVFDVCACVLALLFGAALMKLLRDYTQRKGYIEIQQDDQGMYSNALMGTTDSWENVRVANKAMDGATI</sequence>
<feature type="transmembrane region" description="Helical" evidence="6">
    <location>
        <begin position="521"/>
        <end position="542"/>
    </location>
</feature>